<dbReference type="Pfam" id="PF18495">
    <property type="entry name" value="VbhA"/>
    <property type="match status" value="1"/>
</dbReference>
<dbReference type="InterPro" id="IPR033788">
    <property type="entry name" value="VbhA-like"/>
</dbReference>
<dbReference type="Gene3D" id="1.10.8.1050">
    <property type="entry name" value="Antitoxin VbhA-like"/>
    <property type="match status" value="1"/>
</dbReference>
<dbReference type="InterPro" id="IPR041535">
    <property type="entry name" value="VbhA"/>
</dbReference>
<dbReference type="RefSeq" id="WP_188674751.1">
    <property type="nucleotide sequence ID" value="NZ_BMJH01000002.1"/>
</dbReference>
<reference evidence="2" key="2">
    <citation type="submission" date="2020-09" db="EMBL/GenBank/DDBJ databases">
        <authorList>
            <person name="Sun Q."/>
            <person name="Zhou Y."/>
        </authorList>
    </citation>
    <scope>NUCLEOTIDE SEQUENCE</scope>
    <source>
        <strain evidence="2">CGMCC 1.15478</strain>
    </source>
</reference>
<evidence type="ECO:0000313" key="3">
    <source>
        <dbReference type="Proteomes" id="UP000641514"/>
    </source>
</evidence>
<dbReference type="Proteomes" id="UP000641514">
    <property type="component" value="Unassembled WGS sequence"/>
</dbReference>
<comment type="caution">
    <text evidence="2">The sequence shown here is derived from an EMBL/GenBank/DDBJ whole genome shotgun (WGS) entry which is preliminary data.</text>
</comment>
<dbReference type="AlphaFoldDB" id="A0A916UFA3"/>
<proteinExistence type="predicted"/>
<name>A0A916UFA3_9ACTN</name>
<feature type="domain" description="Antitoxin VbhA" evidence="1">
    <location>
        <begin position="13"/>
        <end position="59"/>
    </location>
</feature>
<organism evidence="2 3">
    <name type="scientific">Hoyosella rhizosphaerae</name>
    <dbReference type="NCBI Taxonomy" id="1755582"/>
    <lineage>
        <taxon>Bacteria</taxon>
        <taxon>Bacillati</taxon>
        <taxon>Actinomycetota</taxon>
        <taxon>Actinomycetes</taxon>
        <taxon>Mycobacteriales</taxon>
        <taxon>Hoyosellaceae</taxon>
        <taxon>Hoyosella</taxon>
    </lineage>
</organism>
<protein>
    <recommendedName>
        <fullName evidence="1">Antitoxin VbhA domain-containing protein</fullName>
    </recommendedName>
</protein>
<sequence length="72" mass="8247">MADRISPAEKARRARSVDDAIHSARLEGGEIPTEAQKDMQEYVEGRITVEEGLERVRQRTKLRIQKRRSTVA</sequence>
<evidence type="ECO:0000313" key="2">
    <source>
        <dbReference type="EMBL" id="GGC69831.1"/>
    </source>
</evidence>
<dbReference type="InterPro" id="IPR043038">
    <property type="entry name" value="VbhA_sf"/>
</dbReference>
<gene>
    <name evidence="2" type="ORF">GCM10011410_23320</name>
</gene>
<keyword evidence="3" id="KW-1185">Reference proteome</keyword>
<dbReference type="CDD" id="cd11586">
    <property type="entry name" value="VbhA_like"/>
    <property type="match status" value="1"/>
</dbReference>
<dbReference type="EMBL" id="BMJH01000002">
    <property type="protein sequence ID" value="GGC69831.1"/>
    <property type="molecule type" value="Genomic_DNA"/>
</dbReference>
<evidence type="ECO:0000259" key="1">
    <source>
        <dbReference type="Pfam" id="PF18495"/>
    </source>
</evidence>
<accession>A0A916UFA3</accession>
<reference evidence="2" key="1">
    <citation type="journal article" date="2014" name="Int. J. Syst. Evol. Microbiol.">
        <title>Complete genome sequence of Corynebacterium casei LMG S-19264T (=DSM 44701T), isolated from a smear-ripened cheese.</title>
        <authorList>
            <consortium name="US DOE Joint Genome Institute (JGI-PGF)"/>
            <person name="Walter F."/>
            <person name="Albersmeier A."/>
            <person name="Kalinowski J."/>
            <person name="Ruckert C."/>
        </authorList>
    </citation>
    <scope>NUCLEOTIDE SEQUENCE</scope>
    <source>
        <strain evidence="2">CGMCC 1.15478</strain>
    </source>
</reference>